<feature type="domain" description="ABC transporter" evidence="4">
    <location>
        <begin position="12"/>
        <end position="243"/>
    </location>
</feature>
<dbReference type="EMBL" id="CP010311">
    <property type="protein sequence ID" value="AJF05377.1"/>
    <property type="molecule type" value="Genomic_DNA"/>
</dbReference>
<evidence type="ECO:0000256" key="1">
    <source>
        <dbReference type="ARBA" id="ARBA00022448"/>
    </source>
</evidence>
<dbReference type="PANTHER" id="PTHR42734">
    <property type="entry name" value="METAL TRANSPORT SYSTEM ATP-BINDING PROTEIN TM_0124-RELATED"/>
    <property type="match status" value="1"/>
</dbReference>
<accession>A0A0B5FB40</accession>
<dbReference type="SUPFAM" id="SSF52540">
    <property type="entry name" value="P-loop containing nucleoside triphosphate hydrolases"/>
    <property type="match status" value="1"/>
</dbReference>
<evidence type="ECO:0000259" key="4">
    <source>
        <dbReference type="PROSITE" id="PS50893"/>
    </source>
</evidence>
<dbReference type="HOGENOM" id="CLU_000604_1_11_7"/>
<dbReference type="Proteomes" id="UP000035036">
    <property type="component" value="Chromosome"/>
</dbReference>
<dbReference type="InterPro" id="IPR003439">
    <property type="entry name" value="ABC_transporter-like_ATP-bd"/>
</dbReference>
<keyword evidence="1" id="KW-0813">Transport</keyword>
<dbReference type="STRING" id="483547.GSUB_00570"/>
<protein>
    <submittedName>
        <fullName evidence="5">ABC transporter</fullName>
    </submittedName>
</protein>
<sequence length="256" mass="28475">MTRLEENSEPAIEIRRLSFRYQGPTILQNVSLTIRSGEMVAIVGPNGGGKTTLLKLILGLLRAEHGEVQVFGRPPRRSWAQIGYMPQHSHLDPDFPVTVLDTVLMGRLGPTHRFGPMGRKERELAMEKLEQVGLVDKAHQPLNALSGGQRQRVLIARALVTEPRLLLLDEPTANLDLRVENEFHQLLRKINRTLTVALVSHDLGFVSPLVDRVVCVNREVRVHPTSEITGEVISKIYGGDMCMVRHDHDCAGGAPC</sequence>
<dbReference type="Gene3D" id="3.40.50.300">
    <property type="entry name" value="P-loop containing nucleotide triphosphate hydrolases"/>
    <property type="match status" value="1"/>
</dbReference>
<name>A0A0B5FB40_9BACT</name>
<dbReference type="OrthoDB" id="9809450at2"/>
<dbReference type="GO" id="GO:0005524">
    <property type="term" value="F:ATP binding"/>
    <property type="evidence" value="ECO:0007669"/>
    <property type="project" value="UniProtKB-KW"/>
</dbReference>
<dbReference type="AlphaFoldDB" id="A0A0B5FB40"/>
<keyword evidence="6" id="KW-1185">Reference proteome</keyword>
<dbReference type="InterPro" id="IPR027417">
    <property type="entry name" value="P-loop_NTPase"/>
</dbReference>
<evidence type="ECO:0000313" key="6">
    <source>
        <dbReference type="Proteomes" id="UP000035036"/>
    </source>
</evidence>
<dbReference type="PROSITE" id="PS00211">
    <property type="entry name" value="ABC_TRANSPORTER_1"/>
    <property type="match status" value="1"/>
</dbReference>
<organism evidence="5 6">
    <name type="scientific">Geoalkalibacter subterraneus</name>
    <dbReference type="NCBI Taxonomy" id="483547"/>
    <lineage>
        <taxon>Bacteria</taxon>
        <taxon>Pseudomonadati</taxon>
        <taxon>Thermodesulfobacteriota</taxon>
        <taxon>Desulfuromonadia</taxon>
        <taxon>Desulfuromonadales</taxon>
        <taxon>Geoalkalibacteraceae</taxon>
        <taxon>Geoalkalibacter</taxon>
    </lineage>
</organism>
<dbReference type="InterPro" id="IPR003593">
    <property type="entry name" value="AAA+_ATPase"/>
</dbReference>
<dbReference type="InterPro" id="IPR050153">
    <property type="entry name" value="Metal_Ion_Import_ABC"/>
</dbReference>
<reference evidence="5 6" key="1">
    <citation type="journal article" date="2015" name="Genome Announc.">
        <title>Genomes of Geoalkalibacter ferrihydriticus Z-0531T and Geoalkalibacter subterraneus Red1T, Two Haloalkaliphilic Metal-Reducing Deltaproteobacteria.</title>
        <authorList>
            <person name="Badalamenti J.P."/>
            <person name="Krajmalnik-Brown R."/>
            <person name="Torres C.I."/>
            <person name="Bond D.R."/>
        </authorList>
    </citation>
    <scope>NUCLEOTIDE SEQUENCE [LARGE SCALE GENOMIC DNA]</scope>
    <source>
        <strain evidence="5 6">Red1</strain>
    </source>
</reference>
<dbReference type="FunFam" id="3.40.50.300:FF:000134">
    <property type="entry name" value="Iron-enterobactin ABC transporter ATP-binding protein"/>
    <property type="match status" value="1"/>
</dbReference>
<dbReference type="KEGG" id="gsb:GSUB_00570"/>
<dbReference type="CDD" id="cd03235">
    <property type="entry name" value="ABC_Metallic_Cations"/>
    <property type="match status" value="1"/>
</dbReference>
<proteinExistence type="predicted"/>
<evidence type="ECO:0000256" key="3">
    <source>
        <dbReference type="ARBA" id="ARBA00022840"/>
    </source>
</evidence>
<evidence type="ECO:0000313" key="5">
    <source>
        <dbReference type="EMBL" id="AJF05377.1"/>
    </source>
</evidence>
<dbReference type="Pfam" id="PF00005">
    <property type="entry name" value="ABC_tran"/>
    <property type="match status" value="1"/>
</dbReference>
<dbReference type="RefSeq" id="WP_040198649.1">
    <property type="nucleotide sequence ID" value="NZ_CP010311.1"/>
</dbReference>
<dbReference type="SMART" id="SM00382">
    <property type="entry name" value="AAA"/>
    <property type="match status" value="1"/>
</dbReference>
<dbReference type="GO" id="GO:0016887">
    <property type="term" value="F:ATP hydrolysis activity"/>
    <property type="evidence" value="ECO:0007669"/>
    <property type="project" value="InterPro"/>
</dbReference>
<keyword evidence="3" id="KW-0067">ATP-binding</keyword>
<evidence type="ECO:0000256" key="2">
    <source>
        <dbReference type="ARBA" id="ARBA00022741"/>
    </source>
</evidence>
<dbReference type="InterPro" id="IPR017871">
    <property type="entry name" value="ABC_transporter-like_CS"/>
</dbReference>
<gene>
    <name evidence="5" type="ORF">GSUB_00570</name>
</gene>
<keyword evidence="2" id="KW-0547">Nucleotide-binding</keyword>
<dbReference type="PROSITE" id="PS50893">
    <property type="entry name" value="ABC_TRANSPORTER_2"/>
    <property type="match status" value="1"/>
</dbReference>